<dbReference type="SUPFAM" id="SSF52833">
    <property type="entry name" value="Thioredoxin-like"/>
    <property type="match status" value="1"/>
</dbReference>
<reference evidence="6 7" key="1">
    <citation type="journal article" date="2019" name="Sci. Rep.">
        <title>Sulfobacillus thermotolerans: new insights into resistance and metabolic capacities of acidophilic chemolithotrophs.</title>
        <authorList>
            <person name="Panyushkina A.E."/>
            <person name="Babenko V.V."/>
            <person name="Nikitina A.S."/>
            <person name="Selezneva O.V."/>
            <person name="Tsaplina I.A."/>
            <person name="Letarova M.A."/>
            <person name="Kostryukova E.S."/>
            <person name="Letarov A.V."/>
        </authorList>
    </citation>
    <scope>NUCLEOTIDE SEQUENCE [LARGE SCALE GENOMIC DNA]</scope>
    <source>
        <strain evidence="6 7">Kr1</strain>
    </source>
</reference>
<dbReference type="PROSITE" id="PS51355">
    <property type="entry name" value="GLUTATHIONE_PEROXID_3"/>
    <property type="match status" value="1"/>
</dbReference>
<organism evidence="6 7">
    <name type="scientific">Sulfobacillus thermotolerans</name>
    <dbReference type="NCBI Taxonomy" id="338644"/>
    <lineage>
        <taxon>Bacteria</taxon>
        <taxon>Bacillati</taxon>
        <taxon>Bacillota</taxon>
        <taxon>Clostridia</taxon>
        <taxon>Eubacteriales</taxon>
        <taxon>Clostridiales Family XVII. Incertae Sedis</taxon>
        <taxon>Sulfobacillus</taxon>
    </lineage>
</organism>
<dbReference type="PANTHER" id="PTHR11592">
    <property type="entry name" value="GLUTATHIONE PEROXIDASE"/>
    <property type="match status" value="1"/>
</dbReference>
<evidence type="ECO:0000313" key="7">
    <source>
        <dbReference type="Proteomes" id="UP000325292"/>
    </source>
</evidence>
<dbReference type="Proteomes" id="UP000325292">
    <property type="component" value="Chromosome"/>
</dbReference>
<name>A0ABM6RVF0_9FIRM</name>
<dbReference type="Gene3D" id="3.40.30.10">
    <property type="entry name" value="Glutaredoxin"/>
    <property type="match status" value="1"/>
</dbReference>
<dbReference type="PIRSF" id="PIRSF000303">
    <property type="entry name" value="Glutathion_perox"/>
    <property type="match status" value="1"/>
</dbReference>
<dbReference type="PRINTS" id="PR01011">
    <property type="entry name" value="GLUTPROXDASE"/>
</dbReference>
<dbReference type="InterPro" id="IPR029759">
    <property type="entry name" value="GPX_AS"/>
</dbReference>
<dbReference type="PROSITE" id="PS00460">
    <property type="entry name" value="GLUTATHIONE_PEROXID_1"/>
    <property type="match status" value="1"/>
</dbReference>
<dbReference type="CDD" id="cd00340">
    <property type="entry name" value="GSH_Peroxidase"/>
    <property type="match status" value="1"/>
</dbReference>
<dbReference type="InterPro" id="IPR036249">
    <property type="entry name" value="Thioredoxin-like_sf"/>
</dbReference>
<dbReference type="PROSITE" id="PS51352">
    <property type="entry name" value="THIOREDOXIN_2"/>
    <property type="match status" value="1"/>
</dbReference>
<dbReference type="EMBL" id="CP019454">
    <property type="protein sequence ID" value="AUW95403.1"/>
    <property type="molecule type" value="Genomic_DNA"/>
</dbReference>
<feature type="domain" description="Thioredoxin" evidence="5">
    <location>
        <begin position="1"/>
        <end position="155"/>
    </location>
</feature>
<protein>
    <recommendedName>
        <fullName evidence="4">Glutathione peroxidase</fullName>
    </recommendedName>
</protein>
<proteinExistence type="inferred from homology"/>
<dbReference type="InterPro" id="IPR029760">
    <property type="entry name" value="GPX_CS"/>
</dbReference>
<sequence length="157" mass="17792">MSIYDFTVEDSKLQPKRLKDYRNHVVLIVNTASQCGFTPQYAGLEALYDAFHDQGLEILAFPCNQFGQQEPGSNAEIQAFCQTQYHVTFPVMAKIDVNGTTAHPLYQYLTALEPAGPIAWNFTKFLFDRQGHLIQRYEPAVEPEDLRAVIQHALDAL</sequence>
<dbReference type="PROSITE" id="PS00763">
    <property type="entry name" value="GLUTATHIONE_PEROXID_2"/>
    <property type="match status" value="1"/>
</dbReference>
<keyword evidence="2 4" id="KW-0575">Peroxidase</keyword>
<evidence type="ECO:0000256" key="3">
    <source>
        <dbReference type="ARBA" id="ARBA00023002"/>
    </source>
</evidence>
<dbReference type="InterPro" id="IPR013766">
    <property type="entry name" value="Thioredoxin_domain"/>
</dbReference>
<keyword evidence="3 4" id="KW-0560">Oxidoreductase</keyword>
<evidence type="ECO:0000256" key="2">
    <source>
        <dbReference type="ARBA" id="ARBA00022559"/>
    </source>
</evidence>
<dbReference type="PANTHER" id="PTHR11592:SF78">
    <property type="entry name" value="GLUTATHIONE PEROXIDASE"/>
    <property type="match status" value="1"/>
</dbReference>
<dbReference type="GO" id="GO:0004601">
    <property type="term" value="F:peroxidase activity"/>
    <property type="evidence" value="ECO:0007669"/>
    <property type="project" value="UniProtKB-KW"/>
</dbReference>
<keyword evidence="7" id="KW-1185">Reference proteome</keyword>
<gene>
    <name evidence="6" type="ORF">BXT84_05155</name>
</gene>
<accession>A0ABM6RVF0</accession>
<dbReference type="Pfam" id="PF00255">
    <property type="entry name" value="GSHPx"/>
    <property type="match status" value="1"/>
</dbReference>
<evidence type="ECO:0000313" key="6">
    <source>
        <dbReference type="EMBL" id="AUW95403.1"/>
    </source>
</evidence>
<dbReference type="InterPro" id="IPR000889">
    <property type="entry name" value="Glutathione_peroxidase"/>
</dbReference>
<evidence type="ECO:0000259" key="5">
    <source>
        <dbReference type="PROSITE" id="PS51352"/>
    </source>
</evidence>
<evidence type="ECO:0000256" key="1">
    <source>
        <dbReference type="ARBA" id="ARBA00006926"/>
    </source>
</evidence>
<evidence type="ECO:0000256" key="4">
    <source>
        <dbReference type="RuleBase" id="RU000499"/>
    </source>
</evidence>
<comment type="similarity">
    <text evidence="1 4">Belongs to the glutathione peroxidase family.</text>
</comment>